<gene>
    <name evidence="1" type="ORF">AAE3_LOCUS11939</name>
</gene>
<evidence type="ECO:0000313" key="2">
    <source>
        <dbReference type="Proteomes" id="UP000467700"/>
    </source>
</evidence>
<dbReference type="EMBL" id="CACVBS010000079">
    <property type="protein sequence ID" value="CAA7269553.1"/>
    <property type="molecule type" value="Genomic_DNA"/>
</dbReference>
<sequence>MLSVRCLPFTEPTTNPSAKMHFFKFAVVLSILAITPNSNGVPQGTVPPEFQCSRTCYLCPFECNSLSYLVETAPNCWRCCLKPAEPTMTTTITTTTTCTMYGYTQTIVYPTAS</sequence>
<evidence type="ECO:0000313" key="1">
    <source>
        <dbReference type="EMBL" id="CAA7269553.1"/>
    </source>
</evidence>
<dbReference type="AlphaFoldDB" id="A0A8S0XRK0"/>
<proteinExistence type="predicted"/>
<comment type="caution">
    <text evidence="1">The sequence shown here is derived from an EMBL/GenBank/DDBJ whole genome shotgun (WGS) entry which is preliminary data.</text>
</comment>
<reference evidence="1 2" key="1">
    <citation type="submission" date="2020-01" db="EMBL/GenBank/DDBJ databases">
        <authorList>
            <person name="Gupta K D."/>
        </authorList>
    </citation>
    <scope>NUCLEOTIDE SEQUENCE [LARGE SCALE GENOMIC DNA]</scope>
</reference>
<organism evidence="1 2">
    <name type="scientific">Cyclocybe aegerita</name>
    <name type="common">Black poplar mushroom</name>
    <name type="synonym">Agrocybe aegerita</name>
    <dbReference type="NCBI Taxonomy" id="1973307"/>
    <lineage>
        <taxon>Eukaryota</taxon>
        <taxon>Fungi</taxon>
        <taxon>Dikarya</taxon>
        <taxon>Basidiomycota</taxon>
        <taxon>Agaricomycotina</taxon>
        <taxon>Agaricomycetes</taxon>
        <taxon>Agaricomycetidae</taxon>
        <taxon>Agaricales</taxon>
        <taxon>Agaricineae</taxon>
        <taxon>Bolbitiaceae</taxon>
        <taxon>Cyclocybe</taxon>
    </lineage>
</organism>
<accession>A0A8S0XRK0</accession>
<protein>
    <submittedName>
        <fullName evidence="1">Uncharacterized protein</fullName>
    </submittedName>
</protein>
<dbReference type="Proteomes" id="UP000467700">
    <property type="component" value="Unassembled WGS sequence"/>
</dbReference>
<keyword evidence="2" id="KW-1185">Reference proteome</keyword>
<name>A0A8S0XRK0_CYCAE</name>
<dbReference type="OrthoDB" id="3046117at2759"/>